<dbReference type="GO" id="GO:0008028">
    <property type="term" value="F:monocarboxylic acid transmembrane transporter activity"/>
    <property type="evidence" value="ECO:0007669"/>
    <property type="project" value="TreeGrafter"/>
</dbReference>
<keyword evidence="5" id="KW-1185">Reference proteome</keyword>
<dbReference type="InterPro" id="IPR011701">
    <property type="entry name" value="MFS"/>
</dbReference>
<comment type="subcellular location">
    <subcellularLocation>
        <location evidence="1">Membrane</location>
        <topology evidence="1">Multi-pass membrane protein</topology>
    </subcellularLocation>
</comment>
<evidence type="ECO:0000256" key="2">
    <source>
        <dbReference type="SAM" id="Phobius"/>
    </source>
</evidence>
<dbReference type="Proteomes" id="UP000550707">
    <property type="component" value="Unassembled WGS sequence"/>
</dbReference>
<keyword evidence="2" id="KW-0812">Transmembrane</keyword>
<dbReference type="Gene3D" id="1.20.1250.20">
    <property type="entry name" value="MFS general substrate transporter like domains"/>
    <property type="match status" value="1"/>
</dbReference>
<keyword evidence="2" id="KW-1133">Transmembrane helix</keyword>
<dbReference type="SUPFAM" id="SSF103473">
    <property type="entry name" value="MFS general substrate transporter"/>
    <property type="match status" value="1"/>
</dbReference>
<dbReference type="InterPro" id="IPR020846">
    <property type="entry name" value="MFS_dom"/>
</dbReference>
<dbReference type="PROSITE" id="PS50850">
    <property type="entry name" value="MFS"/>
    <property type="match status" value="1"/>
</dbReference>
<proteinExistence type="predicted"/>
<evidence type="ECO:0000256" key="1">
    <source>
        <dbReference type="ARBA" id="ARBA00004141"/>
    </source>
</evidence>
<dbReference type="AlphaFoldDB" id="A0A7J8CU62"/>
<evidence type="ECO:0000259" key="3">
    <source>
        <dbReference type="PROSITE" id="PS50850"/>
    </source>
</evidence>
<feature type="domain" description="Major facilitator superfamily (MFS) profile" evidence="3">
    <location>
        <begin position="1"/>
        <end position="143"/>
    </location>
</feature>
<dbReference type="EMBL" id="JACASF010000020">
    <property type="protein sequence ID" value="KAF6414365.1"/>
    <property type="molecule type" value="Genomic_DNA"/>
</dbReference>
<evidence type="ECO:0000313" key="4">
    <source>
        <dbReference type="EMBL" id="KAF6414365.1"/>
    </source>
</evidence>
<dbReference type="InterPro" id="IPR050327">
    <property type="entry name" value="Proton-linked_MCT"/>
</dbReference>
<dbReference type="InterPro" id="IPR036259">
    <property type="entry name" value="MFS_trans_sf"/>
</dbReference>
<dbReference type="Pfam" id="PF07690">
    <property type="entry name" value="MFS_1"/>
    <property type="match status" value="1"/>
</dbReference>
<comment type="caution">
    <text evidence="4">The sequence shown here is derived from an EMBL/GenBank/DDBJ whole genome shotgun (WGS) entry which is preliminary data.</text>
</comment>
<accession>A0A7J8CU62</accession>
<gene>
    <name evidence="4" type="ORF">HJG59_016613</name>
</gene>
<dbReference type="InParanoid" id="A0A7J8CU62"/>
<sequence>MIKTSAIFFVVFQEEFEGTSEQTGWIGSFMSSLSFSAGPLVAIICDIYGEKNTSILGAFLISGGYLISSWATSIAFLCVTMGFLLGLGSAFSYQASMVVISKYFKKRLALSTAIGHSGIGLTFLFAPFTKVQVDLYAWTGESL</sequence>
<dbReference type="GO" id="GO:0016020">
    <property type="term" value="C:membrane"/>
    <property type="evidence" value="ECO:0007669"/>
    <property type="project" value="UniProtKB-SubCell"/>
</dbReference>
<name>A0A7J8CU62_MOLMO</name>
<organism evidence="4 5">
    <name type="scientific">Molossus molossus</name>
    <name type="common">Pallas' mastiff bat</name>
    <name type="synonym">Vespertilio molossus</name>
    <dbReference type="NCBI Taxonomy" id="27622"/>
    <lineage>
        <taxon>Eukaryota</taxon>
        <taxon>Metazoa</taxon>
        <taxon>Chordata</taxon>
        <taxon>Craniata</taxon>
        <taxon>Vertebrata</taxon>
        <taxon>Euteleostomi</taxon>
        <taxon>Mammalia</taxon>
        <taxon>Eutheria</taxon>
        <taxon>Laurasiatheria</taxon>
        <taxon>Chiroptera</taxon>
        <taxon>Yangochiroptera</taxon>
        <taxon>Molossidae</taxon>
        <taxon>Molossus</taxon>
    </lineage>
</organism>
<dbReference type="PANTHER" id="PTHR11360">
    <property type="entry name" value="MONOCARBOXYLATE TRANSPORTER"/>
    <property type="match status" value="1"/>
</dbReference>
<keyword evidence="2" id="KW-0472">Membrane</keyword>
<protein>
    <submittedName>
        <fullName evidence="4">Solute carrier family 16 member 4</fullName>
    </submittedName>
</protein>
<feature type="transmembrane region" description="Helical" evidence="2">
    <location>
        <begin position="108"/>
        <end position="128"/>
    </location>
</feature>
<dbReference type="PANTHER" id="PTHR11360:SF14">
    <property type="entry name" value="MONOCARBOXYLATE TRANSPORTER 5"/>
    <property type="match status" value="1"/>
</dbReference>
<feature type="transmembrane region" description="Helical" evidence="2">
    <location>
        <begin position="74"/>
        <end position="96"/>
    </location>
</feature>
<evidence type="ECO:0000313" key="5">
    <source>
        <dbReference type="Proteomes" id="UP000550707"/>
    </source>
</evidence>
<reference evidence="4 5" key="1">
    <citation type="journal article" date="2020" name="Nature">
        <title>Six reference-quality genomes reveal evolution of bat adaptations.</title>
        <authorList>
            <person name="Jebb D."/>
            <person name="Huang Z."/>
            <person name="Pippel M."/>
            <person name="Hughes G.M."/>
            <person name="Lavrichenko K."/>
            <person name="Devanna P."/>
            <person name="Winkler S."/>
            <person name="Jermiin L.S."/>
            <person name="Skirmuntt E.C."/>
            <person name="Katzourakis A."/>
            <person name="Burkitt-Gray L."/>
            <person name="Ray D.A."/>
            <person name="Sullivan K.A.M."/>
            <person name="Roscito J.G."/>
            <person name="Kirilenko B.M."/>
            <person name="Davalos L.M."/>
            <person name="Corthals A.P."/>
            <person name="Power M.L."/>
            <person name="Jones G."/>
            <person name="Ransome R.D."/>
            <person name="Dechmann D.K.N."/>
            <person name="Locatelli A.G."/>
            <person name="Puechmaille S.J."/>
            <person name="Fedrigo O."/>
            <person name="Jarvis E.D."/>
            <person name="Hiller M."/>
            <person name="Vernes S.C."/>
            <person name="Myers E.W."/>
            <person name="Teeling E.C."/>
        </authorList>
    </citation>
    <scope>NUCLEOTIDE SEQUENCE [LARGE SCALE GENOMIC DNA]</scope>
    <source>
        <strain evidence="4">MMolMol1</strain>
        <tissue evidence="4">Muscle</tissue>
    </source>
</reference>